<dbReference type="GO" id="GO:0000287">
    <property type="term" value="F:magnesium ion binding"/>
    <property type="evidence" value="ECO:0007669"/>
    <property type="project" value="UniProtKB-UniRule"/>
</dbReference>
<organism evidence="16 17">
    <name type="scientific">Methanococcus voltae (strain ATCC BAA-1334 / A3)</name>
    <dbReference type="NCBI Taxonomy" id="456320"/>
    <lineage>
        <taxon>Archaea</taxon>
        <taxon>Methanobacteriati</taxon>
        <taxon>Methanobacteriota</taxon>
        <taxon>Methanomada group</taxon>
        <taxon>Methanococci</taxon>
        <taxon>Methanococcales</taxon>
        <taxon>Methanococcaceae</taxon>
        <taxon>Methanococcus</taxon>
    </lineage>
</organism>
<keyword evidence="1 12" id="KW-0808">Transferase</keyword>
<dbReference type="InterPro" id="IPR042090">
    <property type="entry name" value="CCA_tRNA_nucleotrans_2"/>
</dbReference>
<dbReference type="InterPro" id="IPR008229">
    <property type="entry name" value="CCA-adding_arc"/>
</dbReference>
<keyword evidence="5 12" id="KW-0547">Nucleotide-binding</keyword>
<dbReference type="InterPro" id="IPR011068">
    <property type="entry name" value="NuclTrfase_I-like_C"/>
</dbReference>
<dbReference type="STRING" id="456320.Mvol_0897"/>
<dbReference type="OrthoDB" id="7378at2157"/>
<evidence type="ECO:0000259" key="14">
    <source>
        <dbReference type="Pfam" id="PF09249"/>
    </source>
</evidence>
<dbReference type="GO" id="GO:0160016">
    <property type="term" value="F:CCACCA tRNA nucleotidyltransferase activity"/>
    <property type="evidence" value="ECO:0007669"/>
    <property type="project" value="RHEA"/>
</dbReference>
<evidence type="ECO:0000256" key="7">
    <source>
        <dbReference type="ARBA" id="ARBA00022840"/>
    </source>
</evidence>
<gene>
    <name evidence="12" type="primary">cca</name>
    <name evidence="16" type="ordered locus">Mvol_0897</name>
</gene>
<dbReference type="PANTHER" id="PTHR39643:SF1">
    <property type="entry name" value="CCA-ADDING ENZYME"/>
    <property type="match status" value="1"/>
</dbReference>
<evidence type="ECO:0000256" key="6">
    <source>
        <dbReference type="ARBA" id="ARBA00022800"/>
    </source>
</evidence>
<dbReference type="EC" id="2.7.7.72" evidence="12"/>
<name>D7DTU6_METV3</name>
<evidence type="ECO:0000313" key="16">
    <source>
        <dbReference type="EMBL" id="ADI36556.1"/>
    </source>
</evidence>
<dbReference type="Pfam" id="PF21133">
    <property type="entry name" value="CAA_C"/>
    <property type="match status" value="1"/>
</dbReference>
<dbReference type="SUPFAM" id="SSF81301">
    <property type="entry name" value="Nucleotidyltransferase"/>
    <property type="match status" value="1"/>
</dbReference>
<comment type="similarity">
    <text evidence="12">Belongs to the tRNA nucleotidyltransferase/poly(A) polymerase family. Archaeal CCA-adding enzyme subfamily.</text>
</comment>
<feature type="binding site" evidence="12">
    <location>
        <position position="210"/>
    </location>
    <ligand>
        <name>ATP</name>
        <dbReference type="ChEBI" id="CHEBI:30616"/>
    </ligand>
</feature>
<feature type="domain" description="Polymerase nucleotidyl transferase" evidence="13">
    <location>
        <begin position="62"/>
        <end position="167"/>
    </location>
</feature>
<protein>
    <recommendedName>
        <fullName evidence="12">CCA-adding enzyme</fullName>
        <ecNumber evidence="12">2.7.7.72</ecNumber>
    </recommendedName>
    <alternativeName>
        <fullName evidence="12">CCA tRNA nucleotidyltransferase</fullName>
    </alternativeName>
    <alternativeName>
        <fullName evidence="12">tRNA CCA-pyrophosphorylase</fullName>
    </alternativeName>
    <alternativeName>
        <fullName evidence="12">tRNA adenylyl-/cytidylyl- transferase</fullName>
    </alternativeName>
    <alternativeName>
        <fullName evidence="12">tRNA nucleotidyltransferase</fullName>
    </alternativeName>
    <alternativeName>
        <fullName evidence="12">tRNA-NT</fullName>
    </alternativeName>
</protein>
<evidence type="ECO:0000259" key="13">
    <source>
        <dbReference type="Pfam" id="PF01909"/>
    </source>
</evidence>
<evidence type="ECO:0000256" key="5">
    <source>
        <dbReference type="ARBA" id="ARBA00022741"/>
    </source>
</evidence>
<dbReference type="HOGENOM" id="CLU_044679_1_0_2"/>
<feature type="binding site" evidence="12">
    <location>
        <position position="80"/>
    </location>
    <ligand>
        <name>ATP</name>
        <dbReference type="ChEBI" id="CHEBI:30616"/>
    </ligand>
</feature>
<keyword evidence="7 12" id="KW-0067">ATP-binding</keyword>
<feature type="binding site" evidence="12">
    <location>
        <position position="77"/>
    </location>
    <ligand>
        <name>CTP</name>
        <dbReference type="ChEBI" id="CHEBI:37563"/>
    </ligand>
</feature>
<comment type="miscellaneous">
    <text evidence="12">A single active site specifically recognizes both ATP and CTP and is responsible for their addition.</text>
</comment>
<keyword evidence="6 12" id="KW-0692">RNA repair</keyword>
<dbReference type="InterPro" id="IPR048833">
    <property type="entry name" value="CAA_C"/>
</dbReference>
<comment type="function">
    <text evidence="12">Catalyzes the addition and repair of the essential 3'-terminal CCA sequence in tRNAs without using a nucleic acid template. Adds these three nucleotides in the order of C, C, and A to the tRNA nucleotide-73, using CTP and ATP as substrates and producing inorganic pyrophosphate. tRNA 3'-terminal CCA addition is required both for tRNA processing and repair. Also involved in tRNA surveillance by mediating tandem CCA addition to generate a CCACCA at the 3' terminus of unstable tRNAs. While stable tRNAs receive only 3'-terminal CCA, unstable tRNAs are marked with CCACCA and rapidly degraded.</text>
</comment>
<evidence type="ECO:0000256" key="8">
    <source>
        <dbReference type="ARBA" id="ARBA00022842"/>
    </source>
</evidence>
<dbReference type="AlphaFoldDB" id="D7DTU6"/>
<proteinExistence type="inferred from homology"/>
<dbReference type="GO" id="GO:0000049">
    <property type="term" value="F:tRNA binding"/>
    <property type="evidence" value="ECO:0007669"/>
    <property type="project" value="UniProtKB-UniRule"/>
</dbReference>
<dbReference type="InterPro" id="IPR002934">
    <property type="entry name" value="Polymerase_NTP_transf_dom"/>
</dbReference>
<dbReference type="HAMAP" id="MF_01264">
    <property type="entry name" value="CCA_arch"/>
    <property type="match status" value="1"/>
</dbReference>
<comment type="subunit">
    <text evidence="12">Homodimer.</text>
</comment>
<keyword evidence="9 12" id="KW-0694">RNA-binding</keyword>
<sequence>MTIKNLNSNKNTNIPKIRNEIRNEIQNTIKNIMNEVLKDVKPCEDEIKELTIFSKKVIDTINEMKEYPILNVVRVGSTARGTNLKNDHDIDIFLKFDKNTAREDLKEIGLNFGMELVKKLNGKYWIKYAEHPYITAKIDKFSLDIVPCYDIQWGEKLISSVDRTPLHNEFLLNAYKRYANYNEDLKNNTNGQITDDVIVLKRFLKGIGLYGSDLKTAGFSGYLCELLIYYYGGFINLLNSAKTWKAGKKILLTDILEIYGIKNPKWNTEYLENPNIYFNEHYLDIDNSNNTNNTNNTNNNNNNNNNLIKLKEYEFLDCKAYKNQPLIIYDPSDLDRNVAAALSTENFYKFVFYSRKFLENPKIDYFYDYDKYVLNEVNDREKGYELCLKIPRDSSIVDDIIYPQMDRLQKSISNIFEENGFQIIRYSNYANESFCYISWEFLIHELPDVLCKMGPPVYASKGVDNFIAHNPKYYIKEDRLYAYCPRKYKTVDELIYNIIEGNLQKTITYPKYINPENGEILSNKYVERI</sequence>
<comment type="cofactor">
    <cofactor evidence="12">
        <name>Mg(2+)</name>
        <dbReference type="ChEBI" id="CHEBI:18420"/>
    </cofactor>
</comment>
<evidence type="ECO:0000256" key="12">
    <source>
        <dbReference type="HAMAP-Rule" id="MF_01264"/>
    </source>
</evidence>
<evidence type="ECO:0000256" key="9">
    <source>
        <dbReference type="ARBA" id="ARBA00022884"/>
    </source>
</evidence>
<comment type="catalytic activity">
    <reaction evidence="11">
        <text>L-tyrosyl-[protein] + ATP = O-(5'-adenylyl)-L-tyrosyl-[protein] + diphosphate</text>
        <dbReference type="Rhea" id="RHEA:54288"/>
        <dbReference type="Rhea" id="RHEA-COMP:10136"/>
        <dbReference type="Rhea" id="RHEA-COMP:13846"/>
        <dbReference type="ChEBI" id="CHEBI:30616"/>
        <dbReference type="ChEBI" id="CHEBI:33019"/>
        <dbReference type="ChEBI" id="CHEBI:46858"/>
        <dbReference type="ChEBI" id="CHEBI:83624"/>
        <dbReference type="EC" id="2.7.7.108"/>
    </reaction>
</comment>
<evidence type="ECO:0000256" key="3">
    <source>
        <dbReference type="ARBA" id="ARBA00022695"/>
    </source>
</evidence>
<comment type="catalytic activity">
    <reaction evidence="10">
        <text>O-(5'-adenylyl)-L-tyrosyl-[protein] + ATP = O-[5'-(adenylyl-(5'-&gt;3')-adenylyl)]-L-tyrosyl-[protein] + diphosphate</text>
        <dbReference type="Rhea" id="RHEA:66528"/>
        <dbReference type="Rhea" id="RHEA-COMP:13846"/>
        <dbReference type="Rhea" id="RHEA-COMP:17046"/>
        <dbReference type="ChEBI" id="CHEBI:30616"/>
        <dbReference type="ChEBI" id="CHEBI:33019"/>
        <dbReference type="ChEBI" id="CHEBI:83624"/>
        <dbReference type="ChEBI" id="CHEBI:167160"/>
    </reaction>
</comment>
<feature type="binding site" evidence="12">
    <location>
        <position position="91"/>
    </location>
    <ligand>
        <name>Mg(2+)</name>
        <dbReference type="ChEBI" id="CHEBI:18420"/>
    </ligand>
</feature>
<feature type="binding site" evidence="12">
    <location>
        <position position="201"/>
    </location>
    <ligand>
        <name>CTP</name>
        <dbReference type="ChEBI" id="CHEBI:37563"/>
    </ligand>
</feature>
<feature type="domain" description="tRNA nucleotidyltransferase substrate binding" evidence="14">
    <location>
        <begin position="305"/>
        <end position="367"/>
    </location>
</feature>
<keyword evidence="3 12" id="KW-0548">Nucleotidyltransferase</keyword>
<dbReference type="PROSITE" id="PS50152">
    <property type="entry name" value="25A_SYNTH_3"/>
    <property type="match status" value="1"/>
</dbReference>
<feature type="binding site" evidence="12">
    <location>
        <position position="167"/>
    </location>
    <ligand>
        <name>CTP</name>
        <dbReference type="ChEBI" id="CHEBI:37563"/>
    </ligand>
</feature>
<feature type="binding site" evidence="12">
    <location>
        <position position="210"/>
    </location>
    <ligand>
        <name>CTP</name>
        <dbReference type="ChEBI" id="CHEBI:37563"/>
    </ligand>
</feature>
<dbReference type="Pfam" id="PF01909">
    <property type="entry name" value="NTP_transf_2"/>
    <property type="match status" value="1"/>
</dbReference>
<dbReference type="eggNOG" id="arCOG04249">
    <property type="taxonomic scope" value="Archaea"/>
</dbReference>
<dbReference type="SUPFAM" id="SSF55003">
    <property type="entry name" value="PAP/Archaeal CCA-adding enzyme, C-terminal domain"/>
    <property type="match status" value="1"/>
</dbReference>
<dbReference type="NCBIfam" id="TIGR03671">
    <property type="entry name" value="cca_archaeal"/>
    <property type="match status" value="1"/>
</dbReference>
<dbReference type="GO" id="GO:0042245">
    <property type="term" value="P:RNA repair"/>
    <property type="evidence" value="ECO:0007669"/>
    <property type="project" value="UniProtKB-KW"/>
</dbReference>
<evidence type="ECO:0000256" key="4">
    <source>
        <dbReference type="ARBA" id="ARBA00022723"/>
    </source>
</evidence>
<dbReference type="FunCoup" id="D7DTU6">
    <property type="interactions" value="5"/>
</dbReference>
<dbReference type="Proteomes" id="UP000007722">
    <property type="component" value="Chromosome"/>
</dbReference>
<dbReference type="EMBL" id="CP002057">
    <property type="protein sequence ID" value="ADI36556.1"/>
    <property type="molecule type" value="Genomic_DNA"/>
</dbReference>
<keyword evidence="2 12" id="KW-0819">tRNA processing</keyword>
<evidence type="ECO:0000259" key="15">
    <source>
        <dbReference type="Pfam" id="PF21133"/>
    </source>
</evidence>
<dbReference type="Gene3D" id="3.30.460.10">
    <property type="entry name" value="Beta Polymerase, domain 2"/>
    <property type="match status" value="1"/>
</dbReference>
<dbReference type="GO" id="GO:0004810">
    <property type="term" value="F:CCA tRNA nucleotidyltransferase activity"/>
    <property type="evidence" value="ECO:0007669"/>
    <property type="project" value="UniProtKB-UniRule"/>
</dbReference>
<dbReference type="GO" id="GO:0005524">
    <property type="term" value="F:ATP binding"/>
    <property type="evidence" value="ECO:0007669"/>
    <property type="project" value="UniProtKB-UniRule"/>
</dbReference>
<feature type="domain" description="CCA-adding enzyme C-terminal" evidence="15">
    <location>
        <begin position="395"/>
        <end position="499"/>
    </location>
</feature>
<dbReference type="CDD" id="cd05400">
    <property type="entry name" value="NT_2-5OAS_ClassI-CCAase"/>
    <property type="match status" value="1"/>
</dbReference>
<feature type="binding site" evidence="12">
    <location>
        <position position="167"/>
    </location>
    <ligand>
        <name>ATP</name>
        <dbReference type="ChEBI" id="CHEBI:30616"/>
    </ligand>
</feature>
<dbReference type="Pfam" id="PF09249">
    <property type="entry name" value="tRNA_NucTransf2"/>
    <property type="match status" value="2"/>
</dbReference>
<reference evidence="16 17" key="1">
    <citation type="submission" date="2010-05" db="EMBL/GenBank/DDBJ databases">
        <title>Complete sequence of Methanococcus voltae A3.</title>
        <authorList>
            <consortium name="US DOE Joint Genome Institute"/>
            <person name="Lucas S."/>
            <person name="Copeland A."/>
            <person name="Lapidus A."/>
            <person name="Cheng J.-F."/>
            <person name="Bruce D."/>
            <person name="Goodwin L."/>
            <person name="Pitluck S."/>
            <person name="Lowry S."/>
            <person name="Clum A."/>
            <person name="Land M."/>
            <person name="Hauser L."/>
            <person name="Kyrpides N."/>
            <person name="Mikhailova N."/>
            <person name="Whitman W.B."/>
            <person name="Woyke T."/>
        </authorList>
    </citation>
    <scope>NUCLEOTIDE SEQUENCE [LARGE SCALE GENOMIC DNA]</scope>
    <source>
        <strain evidence="17">ATCC BAA-1334 / A3</strain>
    </source>
</reference>
<dbReference type="Gene3D" id="3.30.70.590">
    <property type="entry name" value="Poly(A) polymerase predicted RNA binding domain"/>
    <property type="match status" value="1"/>
</dbReference>
<feature type="domain" description="tRNA nucleotidyltransferase substrate binding" evidence="14">
    <location>
        <begin position="195"/>
        <end position="253"/>
    </location>
</feature>
<keyword evidence="8 12" id="KW-0460">Magnesium</keyword>
<feature type="binding site" evidence="12">
    <location>
        <position position="89"/>
    </location>
    <ligand>
        <name>Mg(2+)</name>
        <dbReference type="ChEBI" id="CHEBI:18420"/>
    </ligand>
</feature>
<dbReference type="InterPro" id="IPR015329">
    <property type="entry name" value="tRNA_NucTransf2"/>
</dbReference>
<feature type="binding site" evidence="12">
    <location>
        <position position="144"/>
    </location>
    <ligand>
        <name>Mg(2+)</name>
        <dbReference type="ChEBI" id="CHEBI:18420"/>
    </ligand>
</feature>
<evidence type="ECO:0000313" key="17">
    <source>
        <dbReference type="Proteomes" id="UP000007722"/>
    </source>
</evidence>
<evidence type="ECO:0000256" key="2">
    <source>
        <dbReference type="ARBA" id="ARBA00022694"/>
    </source>
</evidence>
<dbReference type="InterPro" id="IPR006116">
    <property type="entry name" value="NT_2-5OAS_ClassI-CCAase"/>
</dbReference>
<accession>D7DTU6</accession>
<evidence type="ECO:0000256" key="10">
    <source>
        <dbReference type="ARBA" id="ARBA00047518"/>
    </source>
</evidence>
<keyword evidence="4 12" id="KW-0479">Metal-binding</keyword>
<dbReference type="GO" id="GO:0001680">
    <property type="term" value="P:tRNA 3'-terminal CCA addition"/>
    <property type="evidence" value="ECO:0007669"/>
    <property type="project" value="UniProtKB-UniRule"/>
</dbReference>
<dbReference type="GO" id="GO:0070733">
    <property type="term" value="F:AMPylase activity"/>
    <property type="evidence" value="ECO:0007669"/>
    <property type="project" value="UniProtKB-EC"/>
</dbReference>
<comment type="catalytic activity">
    <reaction evidence="12">
        <text>a tRNA precursor + 2 CTP + ATP = a tRNA with a 3' CCA end + 3 diphosphate</text>
        <dbReference type="Rhea" id="RHEA:14433"/>
        <dbReference type="Rhea" id="RHEA-COMP:10465"/>
        <dbReference type="Rhea" id="RHEA-COMP:10468"/>
        <dbReference type="ChEBI" id="CHEBI:30616"/>
        <dbReference type="ChEBI" id="CHEBI:33019"/>
        <dbReference type="ChEBI" id="CHEBI:37563"/>
        <dbReference type="ChEBI" id="CHEBI:74896"/>
        <dbReference type="ChEBI" id="CHEBI:83071"/>
        <dbReference type="EC" id="2.7.7.72"/>
    </reaction>
</comment>
<dbReference type="Gene3D" id="1.10.1410.30">
    <property type="entry name" value="CCA tRNA nucleotidyltransferase, domain 2"/>
    <property type="match status" value="1"/>
</dbReference>
<feature type="binding site" evidence="12">
    <location>
        <position position="77"/>
    </location>
    <ligand>
        <name>ATP</name>
        <dbReference type="ChEBI" id="CHEBI:30616"/>
    </ligand>
</feature>
<dbReference type="KEGG" id="mvo:Mvol_0897"/>
<dbReference type="PANTHER" id="PTHR39643">
    <property type="entry name" value="CCA-ADDING ENZYME"/>
    <property type="match status" value="1"/>
</dbReference>
<dbReference type="InterPro" id="IPR043519">
    <property type="entry name" value="NT_sf"/>
</dbReference>
<feature type="binding site" evidence="12">
    <location>
        <position position="80"/>
    </location>
    <ligand>
        <name>CTP</name>
        <dbReference type="ChEBI" id="CHEBI:37563"/>
    </ligand>
</feature>
<feature type="binding site" evidence="12">
    <location>
        <position position="201"/>
    </location>
    <ligand>
        <name>ATP</name>
        <dbReference type="ChEBI" id="CHEBI:30616"/>
    </ligand>
</feature>
<dbReference type="InParanoid" id="D7DTU6"/>
<comment type="catalytic activity">
    <reaction evidence="12">
        <text>a tRNA with a 3' CCA end + 2 CTP + ATP = a tRNA with a 3' CCACCA end + 3 diphosphate</text>
        <dbReference type="Rhea" id="RHEA:76235"/>
        <dbReference type="Rhea" id="RHEA-COMP:10468"/>
        <dbReference type="Rhea" id="RHEA-COMP:18655"/>
        <dbReference type="ChEBI" id="CHEBI:30616"/>
        <dbReference type="ChEBI" id="CHEBI:33019"/>
        <dbReference type="ChEBI" id="CHEBI:37563"/>
        <dbReference type="ChEBI" id="CHEBI:83071"/>
        <dbReference type="ChEBI" id="CHEBI:195187"/>
    </reaction>
</comment>
<keyword evidence="17" id="KW-1185">Reference proteome</keyword>
<evidence type="ECO:0000256" key="1">
    <source>
        <dbReference type="ARBA" id="ARBA00022679"/>
    </source>
</evidence>
<evidence type="ECO:0000256" key="11">
    <source>
        <dbReference type="ARBA" id="ARBA00048696"/>
    </source>
</evidence>